<comment type="caution">
    <text evidence="1">The sequence shown here is derived from an EMBL/GenBank/DDBJ whole genome shotgun (WGS) entry which is preliminary data.</text>
</comment>
<gene>
    <name evidence="1" type="ORF">NS365_12545</name>
</gene>
<accession>A0A175RPJ3</accession>
<organism evidence="1 2">
    <name type="scientific">Aureimonas ureilytica</name>
    <dbReference type="NCBI Taxonomy" id="401562"/>
    <lineage>
        <taxon>Bacteria</taxon>
        <taxon>Pseudomonadati</taxon>
        <taxon>Pseudomonadota</taxon>
        <taxon>Alphaproteobacteria</taxon>
        <taxon>Hyphomicrobiales</taxon>
        <taxon>Aurantimonadaceae</taxon>
        <taxon>Aureimonas</taxon>
    </lineage>
</organism>
<reference evidence="1 2" key="1">
    <citation type="journal article" date="2016" name="Front. Microbiol.">
        <title>Genomic Resource of Rice Seed Associated Bacteria.</title>
        <authorList>
            <person name="Midha S."/>
            <person name="Bansal K."/>
            <person name="Sharma S."/>
            <person name="Kumar N."/>
            <person name="Patil P.P."/>
            <person name="Chaudhry V."/>
            <person name="Patil P.B."/>
        </authorList>
    </citation>
    <scope>NUCLEOTIDE SEQUENCE [LARGE SCALE GENOMIC DNA]</scope>
    <source>
        <strain evidence="1 2">NS365</strain>
    </source>
</reference>
<name>A0A175RPJ3_9HYPH</name>
<evidence type="ECO:0000313" key="1">
    <source>
        <dbReference type="EMBL" id="KTR04884.1"/>
    </source>
</evidence>
<keyword evidence="2" id="KW-1185">Reference proteome</keyword>
<protein>
    <submittedName>
        <fullName evidence="1">Uncharacterized protein</fullName>
    </submittedName>
</protein>
<dbReference type="EMBL" id="LDQA01000028">
    <property type="protein sequence ID" value="KTR04884.1"/>
    <property type="molecule type" value="Genomic_DNA"/>
</dbReference>
<dbReference type="Proteomes" id="UP000078529">
    <property type="component" value="Unassembled WGS sequence"/>
</dbReference>
<dbReference type="AlphaFoldDB" id="A0A175RPJ3"/>
<dbReference type="PATRIC" id="fig|401562.4.peg.2291"/>
<evidence type="ECO:0000313" key="2">
    <source>
        <dbReference type="Proteomes" id="UP000078529"/>
    </source>
</evidence>
<proteinExistence type="predicted"/>
<sequence length="311" mass="35874">MFSREIELIYAASTDDLRQLAEIVGEDPTTFYKHVTLSSIDIRGMDLTGIEIFGFDVPNIIFDITTKFDPVMHCNMVDLQELQQAESMWDIIFNEIYTEAFDKAYRTKGSFILPKSIYSKLRALSSIRRGIHRDHELINLFDRLVSMYDTDTQLLMLFVDHLLDFGDFQRARDLLAINIKFKSSDASKIDRLVRLLFETGEMKQCIDAAEAALNALPSGQRYVNLIILFFYVDSYNDIERVIKSIPYKSRKMAYSIAVDLKRYIDSQSFDSVLELMRRGLSDDDLQAIYGGSRSYKRADANSVSLVKRLHI</sequence>